<dbReference type="EMBL" id="MCGH01000004">
    <property type="protein sequence ID" value="ODM02567.1"/>
    <property type="molecule type" value="Genomic_DNA"/>
</dbReference>
<feature type="transmembrane region" description="Helical" evidence="2">
    <location>
        <begin position="12"/>
        <end position="33"/>
    </location>
</feature>
<evidence type="ECO:0000313" key="3">
    <source>
        <dbReference type="EMBL" id="ODM02567.1"/>
    </source>
</evidence>
<dbReference type="RefSeq" id="WP_069155060.1">
    <property type="nucleotide sequence ID" value="NZ_MCGH01000004.1"/>
</dbReference>
<dbReference type="PROSITE" id="PS00409">
    <property type="entry name" value="PROKAR_NTER_METHYL"/>
    <property type="match status" value="1"/>
</dbReference>
<name>A0A1E3A238_9FIRM</name>
<organism evidence="3 4">
    <name type="scientific">Eisenbergiella tayi</name>
    <dbReference type="NCBI Taxonomy" id="1432052"/>
    <lineage>
        <taxon>Bacteria</taxon>
        <taxon>Bacillati</taxon>
        <taxon>Bacillota</taxon>
        <taxon>Clostridia</taxon>
        <taxon>Lachnospirales</taxon>
        <taxon>Lachnospiraceae</taxon>
        <taxon>Eisenbergiella</taxon>
    </lineage>
</organism>
<evidence type="ECO:0000256" key="1">
    <source>
        <dbReference type="SAM" id="MobiDB-lite"/>
    </source>
</evidence>
<gene>
    <name evidence="3" type="ORF">BEI61_05729</name>
</gene>
<dbReference type="AlphaFoldDB" id="A0A1E3A238"/>
<keyword evidence="2" id="KW-0812">Transmembrane</keyword>
<protein>
    <submittedName>
        <fullName evidence="3">Putative major pilin subunit</fullName>
    </submittedName>
</protein>
<evidence type="ECO:0000313" key="4">
    <source>
        <dbReference type="Proteomes" id="UP000094067"/>
    </source>
</evidence>
<dbReference type="Gene3D" id="3.30.700.10">
    <property type="entry name" value="Glycoprotein, Type 4 Pilin"/>
    <property type="match status" value="1"/>
</dbReference>
<feature type="region of interest" description="Disordered" evidence="1">
    <location>
        <begin position="119"/>
        <end position="142"/>
    </location>
</feature>
<dbReference type="InterPro" id="IPR045584">
    <property type="entry name" value="Pilin-like"/>
</dbReference>
<sequence>MRSMGKKGFTLVEIVVVMVVVGILAAITVPSLAKYIDDGKKRDCEINRKALLARLESDRALNPGAVMAGVLAGNTDISCPSGGKYSAPDDNTVECSVHGKDSALSAAGDKAGGELVEIPEEESALPTEEGTIESSVPTEPEKQPVEMINDGTFVIGGKEFYYHVNLEDAQGSVELEQYHIYKLSNNKFAYAKGNNLLDNPKGENSNLMKEIPSDANGSRKTIYDFQNEITEDSGNYSMNSKVKTGTVFLYNGQYFLWVGDDIEKGGWNGFPMETDGSNWIILYPV</sequence>
<comment type="caution">
    <text evidence="3">The sequence shown here is derived from an EMBL/GenBank/DDBJ whole genome shotgun (WGS) entry which is preliminary data.</text>
</comment>
<proteinExistence type="predicted"/>
<evidence type="ECO:0000256" key="2">
    <source>
        <dbReference type="SAM" id="Phobius"/>
    </source>
</evidence>
<dbReference type="Proteomes" id="UP000094067">
    <property type="component" value="Unassembled WGS sequence"/>
</dbReference>
<keyword evidence="2" id="KW-1133">Transmembrane helix</keyword>
<keyword evidence="2" id="KW-0472">Membrane</keyword>
<reference evidence="3 4" key="1">
    <citation type="submission" date="2016-07" db="EMBL/GenBank/DDBJ databases">
        <title>Characterization of isolates of Eisenbergiella tayi derived from blood cultures, using whole genome sequencing.</title>
        <authorList>
            <person name="Burdz T."/>
            <person name="Wiebe D."/>
            <person name="Huynh C."/>
            <person name="Bernard K."/>
        </authorList>
    </citation>
    <scope>NUCLEOTIDE SEQUENCE [LARGE SCALE GENOMIC DNA]</scope>
    <source>
        <strain evidence="3 4">NML 110608</strain>
    </source>
</reference>
<dbReference type="Pfam" id="PF07963">
    <property type="entry name" value="N_methyl"/>
    <property type="match status" value="1"/>
</dbReference>
<dbReference type="NCBIfam" id="TIGR02532">
    <property type="entry name" value="IV_pilin_GFxxxE"/>
    <property type="match status" value="1"/>
</dbReference>
<accession>A0A1E3A238</accession>
<dbReference type="InterPro" id="IPR012902">
    <property type="entry name" value="N_methyl_site"/>
</dbReference>
<dbReference type="SUPFAM" id="SSF54523">
    <property type="entry name" value="Pili subunits"/>
    <property type="match status" value="1"/>
</dbReference>